<dbReference type="GO" id="GO:0016787">
    <property type="term" value="F:hydrolase activity"/>
    <property type="evidence" value="ECO:0007669"/>
    <property type="project" value="UniProtKB-KW"/>
</dbReference>
<protein>
    <submittedName>
        <fullName evidence="2">Dienelactone hydrolase endo-1-3,1,4-beta-D-glucanase</fullName>
    </submittedName>
</protein>
<dbReference type="SUPFAM" id="SSF53474">
    <property type="entry name" value="alpha/beta-Hydrolases"/>
    <property type="match status" value="1"/>
</dbReference>
<evidence type="ECO:0000259" key="1">
    <source>
        <dbReference type="Pfam" id="PF01738"/>
    </source>
</evidence>
<sequence>MASCSNCKKGAVLPGEPTGTMVNGAYFAAGPEGNTSRAIILLTDIFGLPLVNCKIMADNISKRLECDCWVPDLFDGKPPITTDKLKVPERVGEKINWFSLIYNALPSFPAMLRNRPTVAYPKAEKFVKELQVEKKYGKLGAVGYCFGGTLAVSMASTDLLNSVVICHPGSVTEAAVQAIKIPSAWACAEGVLSFVPVPNTLYNQISLEDMGFKPEIRRKAEETLASRKGKENFVEYEFKDYKGTVHGFAARPNLAYPEVKAGYEGAFEQTIEWFQKTLPI</sequence>
<dbReference type="EMBL" id="MU801895">
    <property type="protein sequence ID" value="KAJ3989774.1"/>
    <property type="molecule type" value="Genomic_DNA"/>
</dbReference>
<reference evidence="2" key="1">
    <citation type="submission" date="2022-08" db="EMBL/GenBank/DDBJ databases">
        <authorList>
            <consortium name="DOE Joint Genome Institute"/>
            <person name="Min B."/>
            <person name="Riley R."/>
            <person name="Sierra-Patev S."/>
            <person name="Naranjo-Ortiz M."/>
            <person name="Looney B."/>
            <person name="Konkel Z."/>
            <person name="Slot J.C."/>
            <person name="Sakamoto Y."/>
            <person name="Steenwyk J.L."/>
            <person name="Rokas A."/>
            <person name="Carro J."/>
            <person name="Camarero S."/>
            <person name="Ferreira P."/>
            <person name="Molpeceres G."/>
            <person name="Ruiz-Duenas F.J."/>
            <person name="Serrano A."/>
            <person name="Henrissat B."/>
            <person name="Drula E."/>
            <person name="Hughes K.W."/>
            <person name="Mata J.L."/>
            <person name="Ishikawa N.K."/>
            <person name="Vargas-Isla R."/>
            <person name="Ushijima S."/>
            <person name="Smith C.A."/>
            <person name="Ahrendt S."/>
            <person name="Andreopoulos W."/>
            <person name="He G."/>
            <person name="Labutti K."/>
            <person name="Lipzen A."/>
            <person name="Ng V."/>
            <person name="Sandor L."/>
            <person name="Barry K."/>
            <person name="Martinez A.T."/>
            <person name="Xiao Y."/>
            <person name="Gibbons J.G."/>
            <person name="Terashima K."/>
            <person name="Hibbett D.S."/>
            <person name="Grigoriev I.V."/>
        </authorList>
    </citation>
    <scope>NUCLEOTIDE SEQUENCE</scope>
    <source>
        <strain evidence="2">TFB7829</strain>
    </source>
</reference>
<feature type="domain" description="Dienelactone hydrolase" evidence="1">
    <location>
        <begin position="27"/>
        <end position="277"/>
    </location>
</feature>
<dbReference type="AlphaFoldDB" id="A0AA38Q8U0"/>
<dbReference type="PANTHER" id="PTHR17630:SF44">
    <property type="entry name" value="PROTEIN AIM2"/>
    <property type="match status" value="1"/>
</dbReference>
<dbReference type="PANTHER" id="PTHR17630">
    <property type="entry name" value="DIENELACTONE HYDROLASE"/>
    <property type="match status" value="1"/>
</dbReference>
<dbReference type="InterPro" id="IPR002925">
    <property type="entry name" value="Dienelactn_hydro"/>
</dbReference>
<name>A0AA38Q8U0_9AGAR</name>
<organism evidence="2 3">
    <name type="scientific">Lentinula detonsa</name>
    <dbReference type="NCBI Taxonomy" id="2804962"/>
    <lineage>
        <taxon>Eukaryota</taxon>
        <taxon>Fungi</taxon>
        <taxon>Dikarya</taxon>
        <taxon>Basidiomycota</taxon>
        <taxon>Agaricomycotina</taxon>
        <taxon>Agaricomycetes</taxon>
        <taxon>Agaricomycetidae</taxon>
        <taxon>Agaricales</taxon>
        <taxon>Marasmiineae</taxon>
        <taxon>Omphalotaceae</taxon>
        <taxon>Lentinula</taxon>
    </lineage>
</organism>
<evidence type="ECO:0000313" key="3">
    <source>
        <dbReference type="Proteomes" id="UP001163850"/>
    </source>
</evidence>
<dbReference type="InterPro" id="IPR029058">
    <property type="entry name" value="AB_hydrolase_fold"/>
</dbReference>
<proteinExistence type="predicted"/>
<dbReference type="Gene3D" id="3.40.50.1820">
    <property type="entry name" value="alpha/beta hydrolase"/>
    <property type="match status" value="1"/>
</dbReference>
<gene>
    <name evidence="2" type="ORF">F5890DRAFT_1549327</name>
</gene>
<keyword evidence="2" id="KW-0378">Hydrolase</keyword>
<evidence type="ECO:0000313" key="2">
    <source>
        <dbReference type="EMBL" id="KAJ3989774.1"/>
    </source>
</evidence>
<dbReference type="Proteomes" id="UP001163850">
    <property type="component" value="Unassembled WGS sequence"/>
</dbReference>
<accession>A0AA38Q8U0</accession>
<dbReference type="Pfam" id="PF01738">
    <property type="entry name" value="DLH"/>
    <property type="match status" value="1"/>
</dbReference>
<comment type="caution">
    <text evidence="2">The sequence shown here is derived from an EMBL/GenBank/DDBJ whole genome shotgun (WGS) entry which is preliminary data.</text>
</comment>